<evidence type="ECO:0000259" key="4">
    <source>
        <dbReference type="PROSITE" id="PS50949"/>
    </source>
</evidence>
<dbReference type="CDD" id="cd07377">
    <property type="entry name" value="WHTH_GntR"/>
    <property type="match status" value="1"/>
</dbReference>
<proteinExistence type="predicted"/>
<evidence type="ECO:0000256" key="3">
    <source>
        <dbReference type="ARBA" id="ARBA00023163"/>
    </source>
</evidence>
<dbReference type="PROSITE" id="PS50949">
    <property type="entry name" value="HTH_GNTR"/>
    <property type="match status" value="1"/>
</dbReference>
<dbReference type="SUPFAM" id="SSF46785">
    <property type="entry name" value="Winged helix' DNA-binding domain"/>
    <property type="match status" value="1"/>
</dbReference>
<reference evidence="7" key="1">
    <citation type="submission" date="2019-11" db="EMBL/GenBank/DDBJ databases">
        <authorList>
            <person name="Feng L."/>
        </authorList>
    </citation>
    <scope>NUCLEOTIDE SEQUENCE</scope>
    <source>
        <strain evidence="7">IbartlettiiLFYP30</strain>
    </source>
</reference>
<evidence type="ECO:0000256" key="2">
    <source>
        <dbReference type="ARBA" id="ARBA00023125"/>
    </source>
</evidence>
<dbReference type="GO" id="GO:0008324">
    <property type="term" value="F:monoatomic cation transmembrane transporter activity"/>
    <property type="evidence" value="ECO:0007669"/>
    <property type="project" value="InterPro"/>
</dbReference>
<dbReference type="InterPro" id="IPR006037">
    <property type="entry name" value="RCK_C"/>
</dbReference>
<dbReference type="Gene3D" id="3.30.70.1450">
    <property type="entry name" value="Regulator of K+ conductance, C-terminal domain"/>
    <property type="match status" value="1"/>
</dbReference>
<evidence type="ECO:0000256" key="1">
    <source>
        <dbReference type="ARBA" id="ARBA00023015"/>
    </source>
</evidence>
<dbReference type="EMBL" id="CACRUE010000045">
    <property type="protein sequence ID" value="VYU54288.1"/>
    <property type="molecule type" value="Genomic_DNA"/>
</dbReference>
<sequence length="208" mass="23308">MQDNYTMPIYQKIALDLANKIYTGSIAEGSTLYGRSVLAGKYNVSPETIRRAIKLLEDIKIVESVKGKGVIVLSSKKALSFIKKYQDITNISSYKSNLYKLLGEKSKLENEIVETLNKIIDYSNRLEIINPLVPVQFTIEENCKYIGKTSGETKFWQNTGATIVAVKRGEELIISPGPYIEFLAGDLLLVVGDKHIYNSVPAFLYDTK</sequence>
<dbReference type="Proteomes" id="UP001299409">
    <property type="component" value="Unassembled WGS sequence"/>
</dbReference>
<keyword evidence="3" id="KW-0804">Transcription</keyword>
<evidence type="ECO:0000313" key="7">
    <source>
        <dbReference type="EMBL" id="VYU54288.1"/>
    </source>
</evidence>
<feature type="domain" description="HTH gntR-type" evidence="4">
    <location>
        <begin position="7"/>
        <end position="75"/>
    </location>
</feature>
<protein>
    <submittedName>
        <fullName evidence="7">DNA-binding transcriptional repressor MngR</fullName>
    </submittedName>
    <submittedName>
        <fullName evidence="6">GntR family transcriptional regulator</fullName>
    </submittedName>
</protein>
<accession>A0A6N3FPX6</accession>
<keyword evidence="2 7" id="KW-0238">DNA-binding</keyword>
<dbReference type="GO" id="GO:0003700">
    <property type="term" value="F:DNA-binding transcription factor activity"/>
    <property type="evidence" value="ECO:0007669"/>
    <property type="project" value="InterPro"/>
</dbReference>
<dbReference type="EMBL" id="JAJBMB010000001">
    <property type="protein sequence ID" value="MCB5444915.1"/>
    <property type="molecule type" value="Genomic_DNA"/>
</dbReference>
<keyword evidence="8" id="KW-1185">Reference proteome</keyword>
<name>A0A6N3FPX6_9FIRM</name>
<organism evidence="7">
    <name type="scientific">Intestinibacter bartlettii</name>
    <dbReference type="NCBI Taxonomy" id="261299"/>
    <lineage>
        <taxon>Bacteria</taxon>
        <taxon>Bacillati</taxon>
        <taxon>Bacillota</taxon>
        <taxon>Clostridia</taxon>
        <taxon>Peptostreptococcales</taxon>
        <taxon>Peptostreptococcaceae</taxon>
        <taxon>Intestinibacter</taxon>
    </lineage>
</organism>
<dbReference type="InterPro" id="IPR036388">
    <property type="entry name" value="WH-like_DNA-bd_sf"/>
</dbReference>
<dbReference type="SMART" id="SM00345">
    <property type="entry name" value="HTH_GNTR"/>
    <property type="match status" value="1"/>
</dbReference>
<feature type="domain" description="RCK C-terminal" evidence="5">
    <location>
        <begin position="121"/>
        <end position="206"/>
    </location>
</feature>
<dbReference type="PANTHER" id="PTHR30445">
    <property type="entry name" value="K(+)_H(+) ANTIPORTER SUBUNIT KHTT"/>
    <property type="match status" value="1"/>
</dbReference>
<dbReference type="Pfam" id="PF00392">
    <property type="entry name" value="GntR"/>
    <property type="match status" value="1"/>
</dbReference>
<dbReference type="Pfam" id="PF02080">
    <property type="entry name" value="TrkA_C"/>
    <property type="match status" value="1"/>
</dbReference>
<dbReference type="PROSITE" id="PS51202">
    <property type="entry name" value="RCK_C"/>
    <property type="match status" value="1"/>
</dbReference>
<dbReference type="Gene3D" id="1.10.10.10">
    <property type="entry name" value="Winged helix-like DNA-binding domain superfamily/Winged helix DNA-binding domain"/>
    <property type="match status" value="1"/>
</dbReference>
<dbReference type="InterPro" id="IPR000524">
    <property type="entry name" value="Tscrpt_reg_HTH_GntR"/>
</dbReference>
<evidence type="ECO:0000313" key="6">
    <source>
        <dbReference type="EMBL" id="MCB5444915.1"/>
    </source>
</evidence>
<evidence type="ECO:0000259" key="5">
    <source>
        <dbReference type="PROSITE" id="PS51202"/>
    </source>
</evidence>
<gene>
    <name evidence="7" type="ORF">IBLFYP30_00519</name>
    <name evidence="6" type="ORF">LIP50_01715</name>
</gene>
<dbReference type="InterPro" id="IPR036390">
    <property type="entry name" value="WH_DNA-bd_sf"/>
</dbReference>
<dbReference type="GO" id="GO:0006813">
    <property type="term" value="P:potassium ion transport"/>
    <property type="evidence" value="ECO:0007669"/>
    <property type="project" value="InterPro"/>
</dbReference>
<dbReference type="InterPro" id="IPR050144">
    <property type="entry name" value="AAE_transporter"/>
</dbReference>
<evidence type="ECO:0000313" key="8">
    <source>
        <dbReference type="Proteomes" id="UP001299409"/>
    </source>
</evidence>
<reference evidence="6 8" key="2">
    <citation type="submission" date="2021-10" db="EMBL/GenBank/DDBJ databases">
        <title>Collection of gut derived symbiotic bacterial strains cultured from healthy donors.</title>
        <authorList>
            <person name="Lin H."/>
            <person name="Littmann E."/>
            <person name="Claire K."/>
            <person name="Pamer E."/>
        </authorList>
    </citation>
    <scope>NUCLEOTIDE SEQUENCE [LARGE SCALE GENOMIC DNA]</scope>
    <source>
        <strain evidence="6 8">MSK.17.68</strain>
    </source>
</reference>
<dbReference type="InterPro" id="IPR036721">
    <property type="entry name" value="RCK_C_sf"/>
</dbReference>
<keyword evidence="1" id="KW-0805">Transcription regulation</keyword>
<dbReference type="GO" id="GO:0003677">
    <property type="term" value="F:DNA binding"/>
    <property type="evidence" value="ECO:0007669"/>
    <property type="project" value="UniProtKB-KW"/>
</dbReference>
<dbReference type="AlphaFoldDB" id="A0A6N3FPX6"/>
<dbReference type="RefSeq" id="WP_022072421.1">
    <property type="nucleotide sequence ID" value="NZ_BAABXU010000001.1"/>
</dbReference>
<dbReference type="PANTHER" id="PTHR30445:SF8">
    <property type="entry name" value="K(+)_H(+) ANTIPORTER SUBUNIT KHTT"/>
    <property type="match status" value="1"/>
</dbReference>
<dbReference type="SUPFAM" id="SSF116726">
    <property type="entry name" value="TrkA C-terminal domain-like"/>
    <property type="match status" value="1"/>
</dbReference>